<dbReference type="Proteomes" id="UP000565205">
    <property type="component" value="Unassembled WGS sequence"/>
</dbReference>
<protein>
    <submittedName>
        <fullName evidence="2">Chromosome partitioning protein</fullName>
    </submittedName>
    <submittedName>
        <fullName evidence="3">ParA family protein</fullName>
    </submittedName>
</protein>
<evidence type="ECO:0000313" key="4">
    <source>
        <dbReference type="Proteomes" id="UP000557688"/>
    </source>
</evidence>
<dbReference type="EMBL" id="JABXXQ010000033">
    <property type="protein sequence ID" value="NVN29396.1"/>
    <property type="molecule type" value="Genomic_DNA"/>
</dbReference>
<dbReference type="SUPFAM" id="SSF52540">
    <property type="entry name" value="P-loop containing nucleoside triphosphate hydrolases"/>
    <property type="match status" value="1"/>
</dbReference>
<organism evidence="2 4">
    <name type="scientific">Endobacter medicaginis</name>
    <dbReference type="NCBI Taxonomy" id="1181271"/>
    <lineage>
        <taxon>Bacteria</taxon>
        <taxon>Pseudomonadati</taxon>
        <taxon>Pseudomonadota</taxon>
        <taxon>Alphaproteobacteria</taxon>
        <taxon>Acetobacterales</taxon>
        <taxon>Acetobacteraceae</taxon>
        <taxon>Endobacter</taxon>
    </lineage>
</organism>
<dbReference type="PANTHER" id="PTHR13696:SF52">
    <property type="entry name" value="PARA FAMILY PROTEIN CT_582"/>
    <property type="match status" value="1"/>
</dbReference>
<dbReference type="Pfam" id="PF13614">
    <property type="entry name" value="AAA_31"/>
    <property type="match status" value="1"/>
</dbReference>
<evidence type="ECO:0000313" key="5">
    <source>
        <dbReference type="Proteomes" id="UP000565205"/>
    </source>
</evidence>
<evidence type="ECO:0000313" key="3">
    <source>
        <dbReference type="EMBL" id="NVN29396.1"/>
    </source>
</evidence>
<proteinExistence type="predicted"/>
<evidence type="ECO:0000313" key="2">
    <source>
        <dbReference type="EMBL" id="MBB3172886.1"/>
    </source>
</evidence>
<dbReference type="AlphaFoldDB" id="A0A839USW9"/>
<reference evidence="3 5" key="1">
    <citation type="submission" date="2020-06" db="EMBL/GenBank/DDBJ databases">
        <title>Description of novel acetic acid bacteria.</title>
        <authorList>
            <person name="Sombolestani A."/>
        </authorList>
    </citation>
    <scope>NUCLEOTIDE SEQUENCE [LARGE SCALE GENOMIC DNA]</scope>
    <source>
        <strain evidence="3 5">LMG 26838</strain>
    </source>
</reference>
<accession>A0A839USW9</accession>
<gene>
    <name evidence="2" type="ORF">FHR90_000700</name>
    <name evidence="3" type="ORF">HUK83_03450</name>
</gene>
<feature type="domain" description="AAA" evidence="1">
    <location>
        <begin position="8"/>
        <end position="196"/>
    </location>
</feature>
<keyword evidence="4" id="KW-1185">Reference proteome</keyword>
<dbReference type="InterPro" id="IPR050678">
    <property type="entry name" value="DNA_Partitioning_ATPase"/>
</dbReference>
<dbReference type="RefSeq" id="WP_176622114.1">
    <property type="nucleotide sequence ID" value="NZ_JABXXQ010000033.1"/>
</dbReference>
<dbReference type="Gene3D" id="3.40.50.300">
    <property type="entry name" value="P-loop containing nucleotide triphosphate hydrolases"/>
    <property type="match status" value="1"/>
</dbReference>
<dbReference type="InterPro" id="IPR025669">
    <property type="entry name" value="AAA_dom"/>
</dbReference>
<dbReference type="CDD" id="cd02042">
    <property type="entry name" value="ParAB_family"/>
    <property type="match status" value="1"/>
</dbReference>
<dbReference type="Proteomes" id="UP000557688">
    <property type="component" value="Unassembled WGS sequence"/>
</dbReference>
<name>A0A839USW9_9PROT</name>
<comment type="caution">
    <text evidence="2">The sequence shown here is derived from an EMBL/GenBank/DDBJ whole genome shotgun (WGS) entry which is preliminary data.</text>
</comment>
<dbReference type="EMBL" id="JACHXV010000002">
    <property type="protein sequence ID" value="MBB3172886.1"/>
    <property type="molecule type" value="Genomic_DNA"/>
</dbReference>
<dbReference type="InterPro" id="IPR027417">
    <property type="entry name" value="P-loop_NTPase"/>
</dbReference>
<sequence length="281" mass="31082">MTDKKPLTVCVINLKGGVGKSTITALLSRYAFNTRKKNVLAIDLDPQANLSQGLMHQSYTAFIKGNGGSIVEVFADYMPPAKGGGGAQPLSTDHVTQMILESGDRRLDLIPSRFDFSDALTNAIRPDPRILARFLAKNYKEKDLILIDCSPTESVFTTAAYHASDYVLIPVKPEFFATIGFPLLAESLSNFRRRNKAHSIEVAGVIINNAFYDGGNDGGPEKQRAMEAIAIECKKNDWYIFPRQMYHSRGYPKLMRGDYSHQGDAAYFPSLAKDLLDHLGV</sequence>
<dbReference type="PANTHER" id="PTHR13696">
    <property type="entry name" value="P-LOOP CONTAINING NUCLEOSIDE TRIPHOSPHATE HYDROLASE"/>
    <property type="match status" value="1"/>
</dbReference>
<evidence type="ECO:0000259" key="1">
    <source>
        <dbReference type="Pfam" id="PF13614"/>
    </source>
</evidence>
<reference evidence="2 4" key="2">
    <citation type="submission" date="2020-08" db="EMBL/GenBank/DDBJ databases">
        <title>Genomic Encyclopedia of Type Strains, Phase III (KMG-III): the genomes of soil and plant-associated and newly described type strains.</title>
        <authorList>
            <person name="Whitman W."/>
        </authorList>
    </citation>
    <scope>NUCLEOTIDE SEQUENCE [LARGE SCALE GENOMIC DNA]</scope>
    <source>
        <strain evidence="2 4">CECT 8088</strain>
    </source>
</reference>